<organism evidence="2 3">
    <name type="scientific">Mucuna pruriens</name>
    <name type="common">Velvet bean</name>
    <name type="synonym">Dolichos pruriens</name>
    <dbReference type="NCBI Taxonomy" id="157652"/>
    <lineage>
        <taxon>Eukaryota</taxon>
        <taxon>Viridiplantae</taxon>
        <taxon>Streptophyta</taxon>
        <taxon>Embryophyta</taxon>
        <taxon>Tracheophyta</taxon>
        <taxon>Spermatophyta</taxon>
        <taxon>Magnoliopsida</taxon>
        <taxon>eudicotyledons</taxon>
        <taxon>Gunneridae</taxon>
        <taxon>Pentapetalae</taxon>
        <taxon>rosids</taxon>
        <taxon>fabids</taxon>
        <taxon>Fabales</taxon>
        <taxon>Fabaceae</taxon>
        <taxon>Papilionoideae</taxon>
        <taxon>50 kb inversion clade</taxon>
        <taxon>NPAAA clade</taxon>
        <taxon>indigoferoid/millettioid clade</taxon>
        <taxon>Phaseoleae</taxon>
        <taxon>Mucuna</taxon>
    </lineage>
</organism>
<evidence type="ECO:0000313" key="2">
    <source>
        <dbReference type="EMBL" id="RDX67714.1"/>
    </source>
</evidence>
<gene>
    <name evidence="2" type="ORF">CR513_53370</name>
</gene>
<evidence type="ECO:0000313" key="3">
    <source>
        <dbReference type="Proteomes" id="UP000257109"/>
    </source>
</evidence>
<dbReference type="InterPro" id="IPR013103">
    <property type="entry name" value="RVT_2"/>
</dbReference>
<dbReference type="OrthoDB" id="1406589at2759"/>
<reference evidence="2" key="1">
    <citation type="submission" date="2018-05" db="EMBL/GenBank/DDBJ databases">
        <title>Draft genome of Mucuna pruriens seed.</title>
        <authorList>
            <person name="Nnadi N.E."/>
            <person name="Vos R."/>
            <person name="Hasami M.H."/>
            <person name="Devisetty U.K."/>
            <person name="Aguiy J.C."/>
        </authorList>
    </citation>
    <scope>NUCLEOTIDE SEQUENCE [LARGE SCALE GENOMIC DNA]</scope>
    <source>
        <strain evidence="2">JCA_2017</strain>
    </source>
</reference>
<dbReference type="EMBL" id="QJKJ01012877">
    <property type="protein sequence ID" value="RDX67714.1"/>
    <property type="molecule type" value="Genomic_DNA"/>
</dbReference>
<name>A0A371EP00_MUCPR</name>
<protein>
    <recommendedName>
        <fullName evidence="1">Reverse transcriptase Ty1/copia-type domain-containing protein</fullName>
    </recommendedName>
</protein>
<sequence length="223" mass="25484">MILSLILYKFDMIFIKGKDFWDHVDGNTPAPNRDQDNIAHAKWEIKDARVMPWILVNNDYQIQFSQSSCLVQDQYSGKIIAKDPKIGRLFPIHFLLSPNLSLPLVSCNSAIVDYQVWDKRLGHSNSNVVLGNKQEYRLNYDETFAPVVKMTTVCIILALMTSQSWSLHQMDVKNAFLHGDLKEEVYIKLPYGFITSAIASFGINIWSNFQQGNYGQEATLCSQ</sequence>
<dbReference type="Proteomes" id="UP000257109">
    <property type="component" value="Unassembled WGS sequence"/>
</dbReference>
<dbReference type="AlphaFoldDB" id="A0A371EP00"/>
<dbReference type="STRING" id="157652.A0A371EP00"/>
<feature type="domain" description="Reverse transcriptase Ty1/copia-type" evidence="1">
    <location>
        <begin position="125"/>
        <end position="195"/>
    </location>
</feature>
<dbReference type="Pfam" id="PF07727">
    <property type="entry name" value="RVT_2"/>
    <property type="match status" value="1"/>
</dbReference>
<feature type="non-terminal residue" evidence="2">
    <location>
        <position position="1"/>
    </location>
</feature>
<proteinExistence type="predicted"/>
<keyword evidence="3" id="KW-1185">Reference proteome</keyword>
<accession>A0A371EP00</accession>
<evidence type="ECO:0000259" key="1">
    <source>
        <dbReference type="Pfam" id="PF07727"/>
    </source>
</evidence>
<comment type="caution">
    <text evidence="2">The sequence shown here is derived from an EMBL/GenBank/DDBJ whole genome shotgun (WGS) entry which is preliminary data.</text>
</comment>